<evidence type="ECO:0000313" key="2">
    <source>
        <dbReference type="EMBL" id="VBA37191.1"/>
    </source>
</evidence>
<protein>
    <recommendedName>
        <fullName evidence="4">Na(+)/H(+) antiporter subunit E</fullName>
    </recommendedName>
</protein>
<evidence type="ECO:0000313" key="3">
    <source>
        <dbReference type="Proteomes" id="UP000273307"/>
    </source>
</evidence>
<evidence type="ECO:0000256" key="1">
    <source>
        <dbReference type="SAM" id="Phobius"/>
    </source>
</evidence>
<accession>A0A498PW66</accession>
<dbReference type="Proteomes" id="UP000273307">
    <property type="component" value="Unassembled WGS sequence"/>
</dbReference>
<keyword evidence="3" id="KW-1185">Reference proteome</keyword>
<keyword evidence="1" id="KW-0472">Membrane</keyword>
<reference evidence="2 3" key="1">
    <citation type="submission" date="2018-09" db="EMBL/GenBank/DDBJ databases">
        <authorList>
            <person name="Tagini F."/>
        </authorList>
    </citation>
    <scope>NUCLEOTIDE SEQUENCE [LARGE SCALE GENOMIC DNA]</scope>
    <source>
        <strain evidence="2 3">MK136</strain>
    </source>
</reference>
<name>A0A498PW66_9MYCO</name>
<evidence type="ECO:0008006" key="4">
    <source>
        <dbReference type="Google" id="ProtNLM"/>
    </source>
</evidence>
<organism evidence="2 3">
    <name type="scientific">Mycobacterium attenuatum</name>
    <dbReference type="NCBI Taxonomy" id="2341086"/>
    <lineage>
        <taxon>Bacteria</taxon>
        <taxon>Bacillati</taxon>
        <taxon>Actinomycetota</taxon>
        <taxon>Actinomycetes</taxon>
        <taxon>Mycobacteriales</taxon>
        <taxon>Mycobacteriaceae</taxon>
        <taxon>Mycobacterium</taxon>
    </lineage>
</organism>
<feature type="transmembrane region" description="Helical" evidence="1">
    <location>
        <begin position="12"/>
        <end position="32"/>
    </location>
</feature>
<proteinExistence type="predicted"/>
<gene>
    <name evidence="2" type="ORF">LAUMK136_01797</name>
</gene>
<keyword evidence="1" id="KW-1133">Transmembrane helix</keyword>
<dbReference type="RefSeq" id="WP_122495697.1">
    <property type="nucleotide sequence ID" value="NZ_UPHP01000041.1"/>
</dbReference>
<keyword evidence="1" id="KW-0812">Transmembrane</keyword>
<dbReference type="AlphaFoldDB" id="A0A498PW66"/>
<dbReference type="EMBL" id="UPHP01000041">
    <property type="protein sequence ID" value="VBA37191.1"/>
    <property type="molecule type" value="Genomic_DNA"/>
</dbReference>
<dbReference type="OrthoDB" id="4731328at2"/>
<sequence length="159" mass="17130">MSAASKRSPDILGETGLWWMLIAGVWLATLSSRTPAELAVMTVCTLPAAVMARSARRANAGSWQFRIGWLGWLATAARDVVPQAVGVGAHRFTKRHAVIRAVPLPDETRPVAAARRAAAVLTLATTPGTVVLQCDPDTRSVLMHCTRPRPSRLETAVQR</sequence>